<reference evidence="1" key="1">
    <citation type="submission" date="2021-06" db="EMBL/GenBank/DDBJ databases">
        <authorList>
            <person name="Kallberg Y."/>
            <person name="Tangrot J."/>
            <person name="Rosling A."/>
        </authorList>
    </citation>
    <scope>NUCLEOTIDE SEQUENCE</scope>
    <source>
        <strain evidence="1">AU212A</strain>
    </source>
</reference>
<proteinExistence type="predicted"/>
<dbReference type="EMBL" id="CAJVPM010038902">
    <property type="protein sequence ID" value="CAG8699434.1"/>
    <property type="molecule type" value="Genomic_DNA"/>
</dbReference>
<gene>
    <name evidence="1" type="ORF">SCALOS_LOCUS10444</name>
</gene>
<evidence type="ECO:0000313" key="1">
    <source>
        <dbReference type="EMBL" id="CAG8699434.1"/>
    </source>
</evidence>
<accession>A0ACA9P9W4</accession>
<organism evidence="1 2">
    <name type="scientific">Scutellospora calospora</name>
    <dbReference type="NCBI Taxonomy" id="85575"/>
    <lineage>
        <taxon>Eukaryota</taxon>
        <taxon>Fungi</taxon>
        <taxon>Fungi incertae sedis</taxon>
        <taxon>Mucoromycota</taxon>
        <taxon>Glomeromycotina</taxon>
        <taxon>Glomeromycetes</taxon>
        <taxon>Diversisporales</taxon>
        <taxon>Gigasporaceae</taxon>
        <taxon>Scutellospora</taxon>
    </lineage>
</organism>
<evidence type="ECO:0000313" key="2">
    <source>
        <dbReference type="Proteomes" id="UP000789860"/>
    </source>
</evidence>
<sequence>MNNSKRLSKVFREMYNTARVLSSNTESWASCFTRLLSNNEELTEQDKKIIQEWSIDFFEVRKERDKIGKQIQCLECNSIKYSDMHCENCMKESLKRQFSSWTSENKLIDDFIQQCQQDRSISGSIIEWIPFNQFKSVKYLSDGGFSKVYTAVWTKGLIKKWDNKKNKFIRFGPTNVVLKAFNNSEQLGEKFFKE</sequence>
<comment type="caution">
    <text evidence="1">The sequence shown here is derived from an EMBL/GenBank/DDBJ whole genome shotgun (WGS) entry which is preliminary data.</text>
</comment>
<feature type="non-terminal residue" evidence="1">
    <location>
        <position position="194"/>
    </location>
</feature>
<name>A0ACA9P9W4_9GLOM</name>
<dbReference type="Proteomes" id="UP000789860">
    <property type="component" value="Unassembled WGS sequence"/>
</dbReference>
<keyword evidence="2" id="KW-1185">Reference proteome</keyword>
<protein>
    <submittedName>
        <fullName evidence="1">3930_t:CDS:1</fullName>
    </submittedName>
</protein>